<gene>
    <name evidence="1" type="ORF">UT11_C0020G0002</name>
</gene>
<accession>A0A0G0NV05</accession>
<dbReference type="EMBL" id="LBVO01000020">
    <property type="protein sequence ID" value="KKQ89679.1"/>
    <property type="molecule type" value="Genomic_DNA"/>
</dbReference>
<reference evidence="1 2" key="1">
    <citation type="journal article" date="2015" name="Nature">
        <title>rRNA introns, odd ribosomes, and small enigmatic genomes across a large radiation of phyla.</title>
        <authorList>
            <person name="Brown C.T."/>
            <person name="Hug L.A."/>
            <person name="Thomas B.C."/>
            <person name="Sharon I."/>
            <person name="Castelle C.J."/>
            <person name="Singh A."/>
            <person name="Wilkins M.J."/>
            <person name="Williams K.H."/>
            <person name="Banfield J.F."/>
        </authorList>
    </citation>
    <scope>NUCLEOTIDE SEQUENCE [LARGE SCALE GENOMIC DNA]</scope>
</reference>
<name>A0A0G0NV05_9BACT</name>
<sequence>MSIYKTKVKRISGYDYHDVMSKALKIYHEIKKRSKRKPYIRSAYFNKDKIFLDYFWGHLNQKIWIERLRRLKFYPCALDLLKHNRTEPILKKELKKDNAILYRFIGETPDGSKFYVQIKENLSKKQKYLISIFPDN</sequence>
<organism evidence="1 2">
    <name type="scientific">Berkelbacteria bacterium GW2011_GWA2_38_9</name>
    <dbReference type="NCBI Taxonomy" id="1618334"/>
    <lineage>
        <taxon>Bacteria</taxon>
        <taxon>Candidatus Berkelbacteria</taxon>
    </lineage>
</organism>
<protein>
    <submittedName>
        <fullName evidence="1">Uncharacterized protein</fullName>
    </submittedName>
</protein>
<evidence type="ECO:0000313" key="1">
    <source>
        <dbReference type="EMBL" id="KKQ89679.1"/>
    </source>
</evidence>
<evidence type="ECO:0000313" key="2">
    <source>
        <dbReference type="Proteomes" id="UP000033934"/>
    </source>
</evidence>
<comment type="caution">
    <text evidence="1">The sequence shown here is derived from an EMBL/GenBank/DDBJ whole genome shotgun (WGS) entry which is preliminary data.</text>
</comment>
<dbReference type="Proteomes" id="UP000033934">
    <property type="component" value="Unassembled WGS sequence"/>
</dbReference>
<proteinExistence type="predicted"/>
<dbReference type="AlphaFoldDB" id="A0A0G0NV05"/>